<evidence type="ECO:0000256" key="12">
    <source>
        <dbReference type="ARBA" id="ARBA00045908"/>
    </source>
</evidence>
<sequence length="147" mass="17358">MVTYRQDLPPKGGFDPIEFAARGPKRMFNGFTQFGIFLGVTGLAWVGWSYVKEIMRKEELELFDARNAVEPFIYAEKDRAILTHYRRCRDEENKLMKNVKGWETGTLWGEPVYHNVRSRYIKPSLEELVTHMSPEKQHDMIFDKLIR</sequence>
<keyword evidence="6 14" id="KW-0812">Transmembrane</keyword>
<dbReference type="Proteomes" id="UP001283361">
    <property type="component" value="Unassembled WGS sequence"/>
</dbReference>
<evidence type="ECO:0000256" key="5">
    <source>
        <dbReference type="ARBA" id="ARBA00022660"/>
    </source>
</evidence>
<dbReference type="Pfam" id="PF06212">
    <property type="entry name" value="GRIM-19"/>
    <property type="match status" value="1"/>
</dbReference>
<comment type="subunit">
    <text evidence="13">Complex I is composed of 45 different subunits. Interacts with CARD15, but not with CARD4. Interacts with STAT3, but not with STAT1, STAT2 and STAT5A. Interacts with OLFM4.</text>
</comment>
<feature type="transmembrane region" description="Helical" evidence="14">
    <location>
        <begin position="31"/>
        <end position="51"/>
    </location>
</feature>
<keyword evidence="7 14" id="KW-0999">Mitochondrion inner membrane</keyword>
<organism evidence="15 16">
    <name type="scientific">Elysia crispata</name>
    <name type="common">lettuce slug</name>
    <dbReference type="NCBI Taxonomy" id="231223"/>
    <lineage>
        <taxon>Eukaryota</taxon>
        <taxon>Metazoa</taxon>
        <taxon>Spiralia</taxon>
        <taxon>Lophotrochozoa</taxon>
        <taxon>Mollusca</taxon>
        <taxon>Gastropoda</taxon>
        <taxon>Heterobranchia</taxon>
        <taxon>Euthyneura</taxon>
        <taxon>Panpulmonata</taxon>
        <taxon>Sacoglossa</taxon>
        <taxon>Placobranchoidea</taxon>
        <taxon>Plakobranchidae</taxon>
        <taxon>Elysia</taxon>
    </lineage>
</organism>
<proteinExistence type="inferred from homology"/>
<evidence type="ECO:0000256" key="4">
    <source>
        <dbReference type="ARBA" id="ARBA00022448"/>
    </source>
</evidence>
<keyword evidence="16" id="KW-1185">Reference proteome</keyword>
<evidence type="ECO:0000256" key="8">
    <source>
        <dbReference type="ARBA" id="ARBA00022982"/>
    </source>
</evidence>
<evidence type="ECO:0000313" key="15">
    <source>
        <dbReference type="EMBL" id="KAK3756257.1"/>
    </source>
</evidence>
<accession>A0AAE1D3U0</accession>
<dbReference type="InterPro" id="IPR009346">
    <property type="entry name" value="GRIM-19"/>
</dbReference>
<evidence type="ECO:0000256" key="11">
    <source>
        <dbReference type="ARBA" id="ARBA00023136"/>
    </source>
</evidence>
<comment type="function">
    <text evidence="12">Accessory subunit of the mitochondrial membrane respiratory chain NADH dehydrogenase (Complex I), that is believed not to be involved in catalysis. Complex I functions in the transfer of electrons from NADH to the respiratory chain. The immediate electron acceptor for the enzyme is believed to be ubiquinone. Involved in the interferon/all-trans-retinoic acid (IFN/RA) induced cell death. This apoptotic activity is inhibited by interaction with viral IRF1. Prevents the transactivation of STAT3 target genes. May play a role in CARD15-mediated innate mucosal responses and serve to regulate intestinal epithelial cell responses to microbes.</text>
</comment>
<evidence type="ECO:0000256" key="2">
    <source>
        <dbReference type="ARBA" id="ARBA00007312"/>
    </source>
</evidence>
<name>A0AAE1D3U0_9GAST</name>
<comment type="similarity">
    <text evidence="2 14">Belongs to the complex I NDUFA13 subunit family.</text>
</comment>
<dbReference type="GO" id="GO:0005743">
    <property type="term" value="C:mitochondrial inner membrane"/>
    <property type="evidence" value="ECO:0007669"/>
    <property type="project" value="UniProtKB-SubCell"/>
</dbReference>
<comment type="function">
    <text evidence="14">Complex I functions in the transfer of electrons from NADH to the respiratory chain. Accessory subunit of the mitochondrial membrane respiratory chain NADH dehydrogenase (Complex I), that is believed not to be involved in catalysis.</text>
</comment>
<keyword evidence="5 14" id="KW-0679">Respiratory chain</keyword>
<evidence type="ECO:0000256" key="9">
    <source>
        <dbReference type="ARBA" id="ARBA00022989"/>
    </source>
</evidence>
<dbReference type="PANTHER" id="PTHR12966:SF0">
    <property type="entry name" value="NADH DEHYDROGENASE [UBIQUINONE] 1 ALPHA SUBCOMPLEX SUBUNIT 13"/>
    <property type="match status" value="1"/>
</dbReference>
<keyword evidence="11 14" id="KW-0472">Membrane</keyword>
<protein>
    <recommendedName>
        <fullName evidence="3 14">NADH dehydrogenase [ubiquinone] 1 alpha subcomplex subunit 13</fullName>
    </recommendedName>
</protein>
<evidence type="ECO:0000256" key="6">
    <source>
        <dbReference type="ARBA" id="ARBA00022692"/>
    </source>
</evidence>
<evidence type="ECO:0000256" key="3">
    <source>
        <dbReference type="ARBA" id="ARBA00018192"/>
    </source>
</evidence>
<evidence type="ECO:0000256" key="1">
    <source>
        <dbReference type="ARBA" id="ARBA00004298"/>
    </source>
</evidence>
<evidence type="ECO:0000256" key="14">
    <source>
        <dbReference type="RuleBase" id="RU368034"/>
    </source>
</evidence>
<dbReference type="EMBL" id="JAWDGP010005530">
    <property type="protein sequence ID" value="KAK3756257.1"/>
    <property type="molecule type" value="Genomic_DNA"/>
</dbReference>
<gene>
    <name evidence="15" type="ORF">RRG08_035317</name>
</gene>
<comment type="subcellular location">
    <subcellularLocation>
        <location evidence="1 14">Mitochondrion inner membrane</location>
        <topology evidence="1 14">Single-pass membrane protein</topology>
        <orientation evidence="1 14">Matrix side</orientation>
    </subcellularLocation>
</comment>
<evidence type="ECO:0000256" key="10">
    <source>
        <dbReference type="ARBA" id="ARBA00023128"/>
    </source>
</evidence>
<dbReference type="PANTHER" id="PTHR12966">
    <property type="entry name" value="NADH DEHYDROGENASE UBIQUINONE 1 ALPHA SUBCOMPLEX SUBUNIT 13"/>
    <property type="match status" value="1"/>
</dbReference>
<dbReference type="AlphaFoldDB" id="A0AAE1D3U0"/>
<evidence type="ECO:0000313" key="16">
    <source>
        <dbReference type="Proteomes" id="UP001283361"/>
    </source>
</evidence>
<evidence type="ECO:0000256" key="13">
    <source>
        <dbReference type="ARBA" id="ARBA00046797"/>
    </source>
</evidence>
<evidence type="ECO:0000256" key="7">
    <source>
        <dbReference type="ARBA" id="ARBA00022792"/>
    </source>
</evidence>
<comment type="caution">
    <text evidence="15">The sequence shown here is derived from an EMBL/GenBank/DDBJ whole genome shotgun (WGS) entry which is preliminary data.</text>
</comment>
<keyword evidence="9 14" id="KW-1133">Transmembrane helix</keyword>
<dbReference type="GO" id="GO:0045271">
    <property type="term" value="C:respiratory chain complex I"/>
    <property type="evidence" value="ECO:0007669"/>
    <property type="project" value="UniProtKB-UniRule"/>
</dbReference>
<keyword evidence="4 14" id="KW-0813">Transport</keyword>
<reference evidence="15" key="1">
    <citation type="journal article" date="2023" name="G3 (Bethesda)">
        <title>A reference genome for the long-term kleptoplast-retaining sea slug Elysia crispata morphotype clarki.</title>
        <authorList>
            <person name="Eastman K.E."/>
            <person name="Pendleton A.L."/>
            <person name="Shaikh M.A."/>
            <person name="Suttiyut T."/>
            <person name="Ogas R."/>
            <person name="Tomko P."/>
            <person name="Gavelis G."/>
            <person name="Widhalm J.R."/>
            <person name="Wisecaver J.H."/>
        </authorList>
    </citation>
    <scope>NUCLEOTIDE SEQUENCE</scope>
    <source>
        <strain evidence="15">ECLA1</strain>
    </source>
</reference>
<keyword evidence="10 14" id="KW-0496">Mitochondrion</keyword>
<keyword evidence="8 14" id="KW-0249">Electron transport</keyword>